<dbReference type="InterPro" id="IPR036396">
    <property type="entry name" value="Cyt_P450_sf"/>
</dbReference>
<feature type="chain" id="PRO_5007872012" evidence="14">
    <location>
        <begin position="22"/>
        <end position="257"/>
    </location>
</feature>
<dbReference type="PRINTS" id="PR00463">
    <property type="entry name" value="EP450I"/>
</dbReference>
<dbReference type="AlphaFoldDB" id="A0A166D6U7"/>
<dbReference type="GO" id="GO:0004497">
    <property type="term" value="F:monooxygenase activity"/>
    <property type="evidence" value="ECO:0007669"/>
    <property type="project" value="UniProtKB-KW"/>
</dbReference>
<accession>A0A166D6U7</accession>
<keyword evidence="7 13" id="KW-0479">Metal-binding</keyword>
<keyword evidence="14" id="KW-0732">Signal</keyword>
<evidence type="ECO:0000256" key="11">
    <source>
        <dbReference type="ARBA" id="ARBA00023033"/>
    </source>
</evidence>
<evidence type="ECO:0000313" key="15">
    <source>
        <dbReference type="EMBL" id="KZP14380.1"/>
    </source>
</evidence>
<evidence type="ECO:0000313" key="16">
    <source>
        <dbReference type="Proteomes" id="UP000076532"/>
    </source>
</evidence>
<dbReference type="GO" id="GO:0020037">
    <property type="term" value="F:heme binding"/>
    <property type="evidence" value="ECO:0007669"/>
    <property type="project" value="InterPro"/>
</dbReference>
<keyword evidence="10 13" id="KW-0408">Iron</keyword>
<dbReference type="Gene3D" id="1.10.630.10">
    <property type="entry name" value="Cytochrome P450"/>
    <property type="match status" value="1"/>
</dbReference>
<evidence type="ECO:0000256" key="7">
    <source>
        <dbReference type="ARBA" id="ARBA00022723"/>
    </source>
</evidence>
<evidence type="ECO:0000256" key="2">
    <source>
        <dbReference type="ARBA" id="ARBA00004167"/>
    </source>
</evidence>
<dbReference type="Proteomes" id="UP000076532">
    <property type="component" value="Unassembled WGS sequence"/>
</dbReference>
<evidence type="ECO:0000256" key="3">
    <source>
        <dbReference type="ARBA" id="ARBA00005179"/>
    </source>
</evidence>
<dbReference type="Pfam" id="PF00067">
    <property type="entry name" value="p450"/>
    <property type="match status" value="1"/>
</dbReference>
<dbReference type="EMBL" id="KV417618">
    <property type="protein sequence ID" value="KZP14380.1"/>
    <property type="molecule type" value="Genomic_DNA"/>
</dbReference>
<dbReference type="PANTHER" id="PTHR46300">
    <property type="entry name" value="P450, PUTATIVE (EUROFUNG)-RELATED-RELATED"/>
    <property type="match status" value="1"/>
</dbReference>
<feature type="signal peptide" evidence="14">
    <location>
        <begin position="1"/>
        <end position="21"/>
    </location>
</feature>
<keyword evidence="16" id="KW-1185">Reference proteome</keyword>
<evidence type="ECO:0000256" key="10">
    <source>
        <dbReference type="ARBA" id="ARBA00023004"/>
    </source>
</evidence>
<keyword evidence="5 13" id="KW-0349">Heme</keyword>
<dbReference type="STRING" id="436010.A0A166D6U7"/>
<evidence type="ECO:0000256" key="5">
    <source>
        <dbReference type="ARBA" id="ARBA00022617"/>
    </source>
</evidence>
<name>A0A166D6U7_9AGAM</name>
<dbReference type="InterPro" id="IPR001128">
    <property type="entry name" value="Cyt_P450"/>
</dbReference>
<evidence type="ECO:0000256" key="8">
    <source>
        <dbReference type="ARBA" id="ARBA00022989"/>
    </source>
</evidence>
<organism evidence="15 16">
    <name type="scientific">Athelia psychrophila</name>
    <dbReference type="NCBI Taxonomy" id="1759441"/>
    <lineage>
        <taxon>Eukaryota</taxon>
        <taxon>Fungi</taxon>
        <taxon>Dikarya</taxon>
        <taxon>Basidiomycota</taxon>
        <taxon>Agaricomycotina</taxon>
        <taxon>Agaricomycetes</taxon>
        <taxon>Agaricomycetidae</taxon>
        <taxon>Atheliales</taxon>
        <taxon>Atheliaceae</taxon>
        <taxon>Athelia</taxon>
    </lineage>
</organism>
<evidence type="ECO:0000256" key="1">
    <source>
        <dbReference type="ARBA" id="ARBA00001971"/>
    </source>
</evidence>
<feature type="binding site" description="axial binding residue" evidence="13">
    <location>
        <position position="247"/>
    </location>
    <ligand>
        <name>heme</name>
        <dbReference type="ChEBI" id="CHEBI:30413"/>
    </ligand>
    <ligandPart>
        <name>Fe</name>
        <dbReference type="ChEBI" id="CHEBI:18248"/>
    </ligandPart>
</feature>
<keyword evidence="8" id="KW-1133">Transmembrane helix</keyword>
<protein>
    <submittedName>
        <fullName evidence="15">Cytochrome P450</fullName>
    </submittedName>
</protein>
<proteinExistence type="inferred from homology"/>
<dbReference type="GO" id="GO:0005506">
    <property type="term" value="F:iron ion binding"/>
    <property type="evidence" value="ECO:0007669"/>
    <property type="project" value="InterPro"/>
</dbReference>
<gene>
    <name evidence="15" type="ORF">FIBSPDRAFT_896633</name>
</gene>
<evidence type="ECO:0000256" key="4">
    <source>
        <dbReference type="ARBA" id="ARBA00010617"/>
    </source>
</evidence>
<evidence type="ECO:0000256" key="9">
    <source>
        <dbReference type="ARBA" id="ARBA00023002"/>
    </source>
</evidence>
<evidence type="ECO:0000256" key="14">
    <source>
        <dbReference type="SAM" id="SignalP"/>
    </source>
</evidence>
<keyword evidence="9" id="KW-0560">Oxidoreductase</keyword>
<reference evidence="15 16" key="1">
    <citation type="journal article" date="2016" name="Mol. Biol. Evol.">
        <title>Comparative Genomics of Early-Diverging Mushroom-Forming Fungi Provides Insights into the Origins of Lignocellulose Decay Capabilities.</title>
        <authorList>
            <person name="Nagy L.G."/>
            <person name="Riley R."/>
            <person name="Tritt A."/>
            <person name="Adam C."/>
            <person name="Daum C."/>
            <person name="Floudas D."/>
            <person name="Sun H."/>
            <person name="Yadav J.S."/>
            <person name="Pangilinan J."/>
            <person name="Larsson K.H."/>
            <person name="Matsuura K."/>
            <person name="Barry K."/>
            <person name="Labutti K."/>
            <person name="Kuo R."/>
            <person name="Ohm R.A."/>
            <person name="Bhattacharya S.S."/>
            <person name="Shirouzu T."/>
            <person name="Yoshinaga Y."/>
            <person name="Martin F.M."/>
            <person name="Grigoriev I.V."/>
            <person name="Hibbett D.S."/>
        </authorList>
    </citation>
    <scope>NUCLEOTIDE SEQUENCE [LARGE SCALE GENOMIC DNA]</scope>
    <source>
        <strain evidence="15 16">CBS 109695</strain>
    </source>
</reference>
<evidence type="ECO:0000256" key="13">
    <source>
        <dbReference type="PIRSR" id="PIRSR602401-1"/>
    </source>
</evidence>
<dbReference type="PANTHER" id="PTHR46300:SF2">
    <property type="entry name" value="CYTOCHROME P450 MONOOXYGENASE ALNH-RELATED"/>
    <property type="match status" value="1"/>
</dbReference>
<keyword evidence="11" id="KW-0503">Monooxygenase</keyword>
<keyword evidence="6" id="KW-0812">Transmembrane</keyword>
<comment type="pathway">
    <text evidence="3">Secondary metabolite biosynthesis.</text>
</comment>
<dbReference type="GO" id="GO:0016705">
    <property type="term" value="F:oxidoreductase activity, acting on paired donors, with incorporation or reduction of molecular oxygen"/>
    <property type="evidence" value="ECO:0007669"/>
    <property type="project" value="InterPro"/>
</dbReference>
<dbReference type="GO" id="GO:0016020">
    <property type="term" value="C:membrane"/>
    <property type="evidence" value="ECO:0007669"/>
    <property type="project" value="UniProtKB-SubCell"/>
</dbReference>
<comment type="cofactor">
    <cofactor evidence="1 13">
        <name>heme</name>
        <dbReference type="ChEBI" id="CHEBI:30413"/>
    </cofactor>
</comment>
<keyword evidence="12" id="KW-0472">Membrane</keyword>
<dbReference type="InterPro" id="IPR050364">
    <property type="entry name" value="Cytochrome_P450_fung"/>
</dbReference>
<dbReference type="OrthoDB" id="2789670at2759"/>
<sequence length="257" mass="28522">MVRGLYMRLPCLCCTRTLTLASFSMDWAGNFVVTPDGNHCQIIDIAYGIKTLPENDPLINMLEDTIPVTIHALVPGRFLVDTVLWLKDGTASSSFTANCLQNIDLNGDVPYQENIIENSASMIFVAGADTTLTTLMTFILVMMKHPEIQVKARLELNTVLGAGQLPSFGDEESLPYITAVVKECLRWQFVTPFAIHQSMKDDEAVLNDERVYADPFTFNPDRFPKGSKLNSSVRDPEAAFGFSRCICPDQNMTQAAL</sequence>
<dbReference type="SUPFAM" id="SSF48264">
    <property type="entry name" value="Cytochrome P450"/>
    <property type="match status" value="1"/>
</dbReference>
<comment type="subcellular location">
    <subcellularLocation>
        <location evidence="2">Membrane</location>
        <topology evidence="2">Single-pass membrane protein</topology>
    </subcellularLocation>
</comment>
<comment type="similarity">
    <text evidence="4">Belongs to the cytochrome P450 family.</text>
</comment>
<evidence type="ECO:0000256" key="12">
    <source>
        <dbReference type="ARBA" id="ARBA00023136"/>
    </source>
</evidence>
<dbReference type="InterPro" id="IPR002401">
    <property type="entry name" value="Cyt_P450_E_grp-I"/>
</dbReference>
<evidence type="ECO:0000256" key="6">
    <source>
        <dbReference type="ARBA" id="ARBA00022692"/>
    </source>
</evidence>